<evidence type="ECO:0008006" key="3">
    <source>
        <dbReference type="Google" id="ProtNLM"/>
    </source>
</evidence>
<organism evidence="1 2">
    <name type="scientific">Bradyrhizobium yuanmingense</name>
    <dbReference type="NCBI Taxonomy" id="108015"/>
    <lineage>
        <taxon>Bacteria</taxon>
        <taxon>Pseudomonadati</taxon>
        <taxon>Pseudomonadota</taxon>
        <taxon>Alphaproteobacteria</taxon>
        <taxon>Hyphomicrobiales</taxon>
        <taxon>Nitrobacteraceae</taxon>
        <taxon>Bradyrhizobium</taxon>
    </lineage>
</organism>
<dbReference type="Proteomes" id="UP000183174">
    <property type="component" value="Unassembled WGS sequence"/>
</dbReference>
<evidence type="ECO:0000313" key="1">
    <source>
        <dbReference type="EMBL" id="SCB13402.1"/>
    </source>
</evidence>
<dbReference type="AlphaFoldDB" id="A0A1C3UD61"/>
<evidence type="ECO:0000313" key="2">
    <source>
        <dbReference type="Proteomes" id="UP000183174"/>
    </source>
</evidence>
<reference evidence="1 2" key="1">
    <citation type="submission" date="2016-08" db="EMBL/GenBank/DDBJ databases">
        <authorList>
            <person name="Seilhamer J.J."/>
        </authorList>
    </citation>
    <scope>NUCLEOTIDE SEQUENCE [LARGE SCALE GENOMIC DNA]</scope>
    <source>
        <strain evidence="1 2">CCBAU 10071</strain>
    </source>
</reference>
<dbReference type="InterPro" id="IPR009061">
    <property type="entry name" value="DNA-bd_dom_put_sf"/>
</dbReference>
<dbReference type="SUPFAM" id="SSF46955">
    <property type="entry name" value="Putative DNA-binding domain"/>
    <property type="match status" value="1"/>
</dbReference>
<sequence length="84" mass="9511">MPVPKSEVSQTRRLIPARDVATRYGVHLRSIVRWVAMGVIPRPDQIINRRNYWWIDTLDAADRARTVEAAKGTPARHHGSNAAL</sequence>
<accession>A0A1C3UD61</accession>
<name>A0A1C3UD61_9BRAD</name>
<proteinExistence type="predicted"/>
<dbReference type="EMBL" id="FMAE01000001">
    <property type="protein sequence ID" value="SCB13402.1"/>
    <property type="molecule type" value="Genomic_DNA"/>
</dbReference>
<protein>
    <recommendedName>
        <fullName evidence="3">MerR family transcriptional regulator</fullName>
    </recommendedName>
</protein>
<gene>
    <name evidence="1" type="ORF">GA0061099_1001973</name>
</gene>